<sequence>MRVPLPLGNDALALQESFIDHLQYTLAELPKHIDSEWEPYVALVLAVRDRMIERWIKTQDAYYEQDAKRVYYMSLEFLMGRTMGNSLVNMGLLDQTTKALHQLGYKLEELRDAEWDAGLGNGGLGRLAACFLDSMATMGYPSYGYGIRYDYGIFHQRIVNGQQVETPDAWLRYGNPWEIARSGDKFTVNFNGRVNTYVDGNGKLTNEWVDTRAVLATPYDTPIPGFGGKTVNTLRLWSAKAVNDFNFEDFNEGDYVRSVEKRAQSESISRVLYPNDNTLRGKELRLAQEYFFCAATLQDVIRRYKKRYHMYDEPRGLKTFDRFAEKTAIQLNDTHPALAIPELMRILIDLEGLGWEEAWDITTNTFAYTNHTVMPEALERWPVAMMAYLLPRHLQIILEINSRFLALVRERFPGDDARLSRMSIIEEGSEQRVRMATLAMVGSHSVNGVAALHTDILKAELFRDFYEMWPDKFSNKTNGVTQRRWLLKCNPGLANLISGVAGRGWITDLFELRKLEPLAEDPAFQEKWRAVKRVNKLLLARLIQSKYRKQGKQITLNPDSLFDCQVKRMHEYKRQLLNVLHVITLYNQIKDNPNADHTPRTVIFGGKAAPGYYTAKLIIRLINAVGDVVNNDPVVGDRLKVAFMPDYRVSLAEVIFPASDLSEQISTAGTEASGTGNMKFALNGALTIGTMDGANIEIREEVGDDNIFIFGLTAEQVNEVKQHYNPWDYYNSNGQLKRVLDMIGSGYFSGGDATVFAPIVDSLLYGGDRYLLLADYASYIECQQRVSQMYRDPHEWTKRSILNVARMGKFSSDRVIKQYAEEIWNAVPVDVR</sequence>
<protein>
    <recommendedName>
        <fullName evidence="11">Alpha-1,4 glucan phosphorylase</fullName>
        <ecNumber evidence="11">2.4.1.1</ecNumber>
    </recommendedName>
</protein>
<feature type="modified residue" description="N6-(pyridoxal phosphate)lysine" evidence="10">
    <location>
        <position position="679"/>
    </location>
</feature>
<dbReference type="InterPro" id="IPR000811">
    <property type="entry name" value="Glyco_trans_35"/>
</dbReference>
<keyword evidence="4" id="KW-0321">Glycogen metabolism</keyword>
<dbReference type="SUPFAM" id="SSF53756">
    <property type="entry name" value="UDP-Glycosyltransferase/glycogen phosphorylase"/>
    <property type="match status" value="1"/>
</dbReference>
<evidence type="ECO:0000256" key="9">
    <source>
        <dbReference type="ARBA" id="ARBA00025174"/>
    </source>
</evidence>
<dbReference type="KEGG" id="hbs:IPV69_21295"/>
<evidence type="ECO:0000256" key="2">
    <source>
        <dbReference type="ARBA" id="ARBA00001933"/>
    </source>
</evidence>
<accession>A0A7M2X6P2</accession>
<comment type="function">
    <text evidence="11">Allosteric enzyme that catalyzes the rate-limiting step in glycogen catabolism, the phosphorolytic cleavage of glycogen to produce glucose-1-phosphate, and plays a central role in maintaining cellular and organismal glucose homeostasis.</text>
</comment>
<dbReference type="RefSeq" id="WP_390884426.1">
    <property type="nucleotide sequence ID" value="NZ_CP063458.1"/>
</dbReference>
<keyword evidence="8 11" id="KW-0119">Carbohydrate metabolism</keyword>
<comment type="cofactor">
    <cofactor evidence="2 11">
        <name>pyridoxal 5'-phosphate</name>
        <dbReference type="ChEBI" id="CHEBI:597326"/>
    </cofactor>
</comment>
<dbReference type="EC" id="2.4.1.1" evidence="11"/>
<evidence type="ECO:0000256" key="8">
    <source>
        <dbReference type="ARBA" id="ARBA00023277"/>
    </source>
</evidence>
<dbReference type="CDD" id="cd04300">
    <property type="entry name" value="GT35_Glycogen_Phosphorylase"/>
    <property type="match status" value="1"/>
</dbReference>
<keyword evidence="13" id="KW-1185">Reference proteome</keyword>
<evidence type="ECO:0000256" key="10">
    <source>
        <dbReference type="PIRSR" id="PIRSR000460-1"/>
    </source>
</evidence>
<evidence type="ECO:0000256" key="7">
    <source>
        <dbReference type="ARBA" id="ARBA00022898"/>
    </source>
</evidence>
<dbReference type="Proteomes" id="UP000593765">
    <property type="component" value="Chromosome"/>
</dbReference>
<evidence type="ECO:0000313" key="12">
    <source>
        <dbReference type="EMBL" id="QOV92500.1"/>
    </source>
</evidence>
<dbReference type="InterPro" id="IPR011833">
    <property type="entry name" value="Glycg_phsphrylas"/>
</dbReference>
<evidence type="ECO:0000256" key="1">
    <source>
        <dbReference type="ARBA" id="ARBA00001275"/>
    </source>
</evidence>
<evidence type="ECO:0000256" key="5">
    <source>
        <dbReference type="ARBA" id="ARBA00022676"/>
    </source>
</evidence>
<dbReference type="FunFam" id="3.40.50.2000:FF:000002">
    <property type="entry name" value="Alpha-1,4 glucan phosphorylase"/>
    <property type="match status" value="1"/>
</dbReference>
<dbReference type="Gene3D" id="3.40.50.2000">
    <property type="entry name" value="Glycogen Phosphorylase B"/>
    <property type="match status" value="2"/>
</dbReference>
<dbReference type="AlphaFoldDB" id="A0A7M2X6P2"/>
<evidence type="ECO:0000256" key="4">
    <source>
        <dbReference type="ARBA" id="ARBA00022600"/>
    </source>
</evidence>
<dbReference type="PANTHER" id="PTHR11468:SF3">
    <property type="entry name" value="GLYCOGEN PHOSPHORYLASE, LIVER FORM"/>
    <property type="match status" value="1"/>
</dbReference>
<dbReference type="EMBL" id="CP063458">
    <property type="protein sequence ID" value="QOV92500.1"/>
    <property type="molecule type" value="Genomic_DNA"/>
</dbReference>
<gene>
    <name evidence="12" type="ORF">IPV69_21295</name>
</gene>
<evidence type="ECO:0000256" key="6">
    <source>
        <dbReference type="ARBA" id="ARBA00022679"/>
    </source>
</evidence>
<name>A0A7M2X6P2_9BACT</name>
<dbReference type="FunFam" id="3.40.50.2000:FF:000005">
    <property type="entry name" value="Alpha-1,4 glucan phosphorylase"/>
    <property type="match status" value="1"/>
</dbReference>
<evidence type="ECO:0000256" key="11">
    <source>
        <dbReference type="RuleBase" id="RU000587"/>
    </source>
</evidence>
<comment type="similarity">
    <text evidence="3 11">Belongs to the glycogen phosphorylase family.</text>
</comment>
<evidence type="ECO:0000313" key="13">
    <source>
        <dbReference type="Proteomes" id="UP000593765"/>
    </source>
</evidence>
<dbReference type="PANTHER" id="PTHR11468">
    <property type="entry name" value="GLYCOGEN PHOSPHORYLASE"/>
    <property type="match status" value="1"/>
</dbReference>
<keyword evidence="5 11" id="KW-0328">Glycosyltransferase</keyword>
<proteinExistence type="inferred from homology"/>
<dbReference type="GO" id="GO:0005980">
    <property type="term" value="P:glycogen catabolic process"/>
    <property type="evidence" value="ECO:0007669"/>
    <property type="project" value="TreeGrafter"/>
</dbReference>
<keyword evidence="7 10" id="KW-0663">Pyridoxal phosphate</keyword>
<keyword evidence="6 11" id="KW-0808">Transferase</keyword>
<dbReference type="NCBIfam" id="TIGR02093">
    <property type="entry name" value="P_ylase"/>
    <property type="match status" value="1"/>
</dbReference>
<dbReference type="Pfam" id="PF00343">
    <property type="entry name" value="Phosphorylase"/>
    <property type="match status" value="1"/>
</dbReference>
<dbReference type="PROSITE" id="PS00102">
    <property type="entry name" value="PHOSPHORYLASE"/>
    <property type="match status" value="1"/>
</dbReference>
<reference evidence="12 13" key="1">
    <citation type="submission" date="2020-10" db="EMBL/GenBank/DDBJ databases">
        <title>Wide distribution of Phycisphaera-like planctomycetes from WD2101 soil group in peatlands and genome analysis of the first cultivated representative.</title>
        <authorList>
            <person name="Dedysh S.N."/>
            <person name="Beletsky A.V."/>
            <person name="Ivanova A."/>
            <person name="Kulichevskaya I.S."/>
            <person name="Suzina N.E."/>
            <person name="Philippov D.A."/>
            <person name="Rakitin A.L."/>
            <person name="Mardanov A.V."/>
            <person name="Ravin N.V."/>
        </authorList>
    </citation>
    <scope>NUCLEOTIDE SEQUENCE [LARGE SCALE GENOMIC DNA]</scope>
    <source>
        <strain evidence="12 13">M1803</strain>
    </source>
</reference>
<dbReference type="GO" id="GO:0008184">
    <property type="term" value="F:glycogen phosphorylase activity"/>
    <property type="evidence" value="ECO:0007669"/>
    <property type="project" value="InterPro"/>
</dbReference>
<dbReference type="PIRSF" id="PIRSF000460">
    <property type="entry name" value="Pprylas_GlgP"/>
    <property type="match status" value="1"/>
</dbReference>
<comment type="catalytic activity">
    <reaction evidence="1 11">
        <text>[(1-&gt;4)-alpha-D-glucosyl](n) + phosphate = [(1-&gt;4)-alpha-D-glucosyl](n-1) + alpha-D-glucose 1-phosphate</text>
        <dbReference type="Rhea" id="RHEA:41732"/>
        <dbReference type="Rhea" id="RHEA-COMP:9584"/>
        <dbReference type="Rhea" id="RHEA-COMP:9586"/>
        <dbReference type="ChEBI" id="CHEBI:15444"/>
        <dbReference type="ChEBI" id="CHEBI:43474"/>
        <dbReference type="ChEBI" id="CHEBI:58601"/>
        <dbReference type="EC" id="2.4.1.1"/>
    </reaction>
</comment>
<evidence type="ECO:0000256" key="3">
    <source>
        <dbReference type="ARBA" id="ARBA00006047"/>
    </source>
</evidence>
<dbReference type="GO" id="GO:0030170">
    <property type="term" value="F:pyridoxal phosphate binding"/>
    <property type="evidence" value="ECO:0007669"/>
    <property type="project" value="InterPro"/>
</dbReference>
<organism evidence="12 13">
    <name type="scientific">Humisphaera borealis</name>
    <dbReference type="NCBI Taxonomy" id="2807512"/>
    <lineage>
        <taxon>Bacteria</taxon>
        <taxon>Pseudomonadati</taxon>
        <taxon>Planctomycetota</taxon>
        <taxon>Phycisphaerae</taxon>
        <taxon>Tepidisphaerales</taxon>
        <taxon>Tepidisphaeraceae</taxon>
        <taxon>Humisphaera</taxon>
    </lineage>
</organism>
<dbReference type="InterPro" id="IPR035090">
    <property type="entry name" value="Pyridoxal_P_attach_site"/>
</dbReference>
<comment type="function">
    <text evidence="9">Phosphorylase is an important allosteric enzyme in carbohydrate metabolism. Enzymes from different sources differ in their regulatory mechanisms and in their natural substrates. However, all known phosphorylases share catalytic and structural properties.</text>
</comment>
<dbReference type="GO" id="GO:0005737">
    <property type="term" value="C:cytoplasm"/>
    <property type="evidence" value="ECO:0007669"/>
    <property type="project" value="TreeGrafter"/>
</dbReference>